<keyword evidence="2" id="KW-0808">Transferase</keyword>
<dbReference type="InterPro" id="IPR016676">
    <property type="entry name" value="P_lipid/glycerol_AcTrfase_prd"/>
</dbReference>
<keyword evidence="2" id="KW-0012">Acyltransferase</keyword>
<dbReference type="Pfam" id="PF01553">
    <property type="entry name" value="Acyltransferase"/>
    <property type="match status" value="1"/>
</dbReference>
<evidence type="ECO:0000259" key="1">
    <source>
        <dbReference type="SMART" id="SM00563"/>
    </source>
</evidence>
<dbReference type="RefSeq" id="WP_140687291.1">
    <property type="nucleotide sequence ID" value="NZ_RCZG01000001.1"/>
</dbReference>
<feature type="domain" description="Phospholipid/glycerol acyltransferase" evidence="1">
    <location>
        <begin position="49"/>
        <end position="168"/>
    </location>
</feature>
<dbReference type="PIRSF" id="PIRSF016753">
    <property type="entry name" value="P_lipid/glycerol_ac_tran_prd"/>
    <property type="match status" value="1"/>
</dbReference>
<dbReference type="GO" id="GO:0016020">
    <property type="term" value="C:membrane"/>
    <property type="evidence" value="ECO:0007669"/>
    <property type="project" value="TreeGrafter"/>
</dbReference>
<keyword evidence="3" id="KW-1185">Reference proteome</keyword>
<dbReference type="PANTHER" id="PTHR22753">
    <property type="entry name" value="TRANSMEMBRANE PROTEIN 68"/>
    <property type="match status" value="1"/>
</dbReference>
<dbReference type="GO" id="GO:0016746">
    <property type="term" value="F:acyltransferase activity"/>
    <property type="evidence" value="ECO:0007669"/>
    <property type="project" value="UniProtKB-KW"/>
</dbReference>
<evidence type="ECO:0000313" key="2">
    <source>
        <dbReference type="EMBL" id="TPG36581.1"/>
    </source>
</evidence>
<evidence type="ECO:0000313" key="3">
    <source>
        <dbReference type="Proteomes" id="UP000320095"/>
    </source>
</evidence>
<proteinExistence type="predicted"/>
<gene>
    <name evidence="2" type="ORF">EAH80_01040</name>
</gene>
<dbReference type="EMBL" id="RCZG01000001">
    <property type="protein sequence ID" value="TPG36581.1"/>
    <property type="molecule type" value="Genomic_DNA"/>
</dbReference>
<dbReference type="SMART" id="SM00563">
    <property type="entry name" value="PlsC"/>
    <property type="match status" value="1"/>
</dbReference>
<comment type="caution">
    <text evidence="2">The sequence shown here is derived from an EMBL/GenBank/DDBJ whole genome shotgun (WGS) entry which is preliminary data.</text>
</comment>
<dbReference type="AlphaFoldDB" id="A0A502EJS0"/>
<dbReference type="InterPro" id="IPR002123">
    <property type="entry name" value="Plipid/glycerol_acylTrfase"/>
</dbReference>
<accession>A0A502EJS0</accession>
<dbReference type="OrthoDB" id="7056876at2"/>
<dbReference type="Proteomes" id="UP000320095">
    <property type="component" value="Unassembled WGS sequence"/>
</dbReference>
<protein>
    <submittedName>
        <fullName evidence="2">Glycerol acyltransferase</fullName>
    </submittedName>
</protein>
<sequence length="268" mass="28891">MTIEETGSSPVTQWDPVLTKRFMTLVRPIAKGWFRSEVQGLDSFPAGGALVVSNHSGGLIAVDVPVFAIDFYDTFGYVRPVFTLSHDLLFQGPQTQLLEGTGFIRATRDNAAAALRAGGVVVVFPGGDYDAYRPTAVANTVDFNGRTGYVKTALIAGVPIVPMVSIGGQENQIYLSRGGWLARRLGLKKLIRSDILPITLGFPFGLSMLLPVNLPLPTKIVTKTLEPIDVVEQFGVDADPAVVDAYVRSVMQKALDELASARRFPVLG</sequence>
<organism evidence="2 3">
    <name type="scientific">Mycolicibacterium hodleri</name>
    <dbReference type="NCBI Taxonomy" id="49897"/>
    <lineage>
        <taxon>Bacteria</taxon>
        <taxon>Bacillati</taxon>
        <taxon>Actinomycetota</taxon>
        <taxon>Actinomycetes</taxon>
        <taxon>Mycobacteriales</taxon>
        <taxon>Mycobacteriaceae</taxon>
        <taxon>Mycolicibacterium</taxon>
    </lineage>
</organism>
<reference evidence="2 3" key="1">
    <citation type="journal article" date="2019" name="Environ. Microbiol.">
        <title>Species interactions and distinct microbial communities in high Arctic permafrost affected cryosols are associated with the CH4 and CO2 gas fluxes.</title>
        <authorList>
            <person name="Altshuler I."/>
            <person name="Hamel J."/>
            <person name="Turney S."/>
            <person name="Magnuson E."/>
            <person name="Levesque R."/>
            <person name="Greer C."/>
            <person name="Whyte L.G."/>
        </authorList>
    </citation>
    <scope>NUCLEOTIDE SEQUENCE [LARGE SCALE GENOMIC DNA]</scope>
    <source>
        <strain evidence="2 3">S5.20</strain>
    </source>
</reference>
<name>A0A502EJS0_9MYCO</name>
<dbReference type="PANTHER" id="PTHR22753:SF14">
    <property type="entry name" value="MONOACYLGLYCEROL_DIACYLGLYCEROL O-ACYLTRANSFERASE"/>
    <property type="match status" value="1"/>
</dbReference>